<protein>
    <submittedName>
        <fullName evidence="1">Uncharacterized protein</fullName>
    </submittedName>
</protein>
<organism evidence="1 2">
    <name type="scientific">Puccinia coronata f. sp. avenae</name>
    <dbReference type="NCBI Taxonomy" id="200324"/>
    <lineage>
        <taxon>Eukaryota</taxon>
        <taxon>Fungi</taxon>
        <taxon>Dikarya</taxon>
        <taxon>Basidiomycota</taxon>
        <taxon>Pucciniomycotina</taxon>
        <taxon>Pucciniomycetes</taxon>
        <taxon>Pucciniales</taxon>
        <taxon>Pucciniaceae</taxon>
        <taxon>Puccinia</taxon>
    </lineage>
</organism>
<evidence type="ECO:0000313" key="1">
    <source>
        <dbReference type="EMBL" id="PLW49794.1"/>
    </source>
</evidence>
<sequence>MSSITGQSIYPIGIFTDNLAALALSKNPLANQRTKHIDVNCIRVSHYSSFSISILLLTVRIPQPYLGLLLLVSPPLFSLLAHTISSAHKGLLLLVSPPLFSLLAHTISSAHKGLLLLVSPPLFSLLAHTISSAHKA</sequence>
<dbReference type="Proteomes" id="UP000235392">
    <property type="component" value="Unassembled WGS sequence"/>
</dbReference>
<proteinExistence type="predicted"/>
<comment type="caution">
    <text evidence="1">The sequence shown here is derived from an EMBL/GenBank/DDBJ whole genome shotgun (WGS) entry which is preliminary data.</text>
</comment>
<dbReference type="AlphaFoldDB" id="A0A2N5VIG4"/>
<gene>
    <name evidence="1" type="ORF">PCASD_01515</name>
</gene>
<accession>A0A2N5VIG4</accession>
<name>A0A2N5VIG4_9BASI</name>
<evidence type="ECO:0000313" key="2">
    <source>
        <dbReference type="Proteomes" id="UP000235392"/>
    </source>
</evidence>
<dbReference type="EMBL" id="PGCI01000014">
    <property type="protein sequence ID" value="PLW49794.1"/>
    <property type="molecule type" value="Genomic_DNA"/>
</dbReference>
<reference evidence="1 2" key="1">
    <citation type="submission" date="2017-11" db="EMBL/GenBank/DDBJ databases">
        <title>De novo assembly and phasing of dikaryotic genomes from two isolates of Puccinia coronata f. sp. avenae, the causal agent of oat crown rust.</title>
        <authorList>
            <person name="Miller M.E."/>
            <person name="Zhang Y."/>
            <person name="Omidvar V."/>
            <person name="Sperschneider J."/>
            <person name="Schwessinger B."/>
            <person name="Raley C."/>
            <person name="Palmer J.M."/>
            <person name="Garnica D."/>
            <person name="Upadhyaya N."/>
            <person name="Rathjen J."/>
            <person name="Taylor J.M."/>
            <person name="Park R.F."/>
            <person name="Dodds P.N."/>
            <person name="Hirsch C.D."/>
            <person name="Kianian S.F."/>
            <person name="Figueroa M."/>
        </authorList>
    </citation>
    <scope>NUCLEOTIDE SEQUENCE [LARGE SCALE GENOMIC DNA]</scope>
    <source>
        <strain evidence="1">12SD80</strain>
    </source>
</reference>